<dbReference type="RefSeq" id="WP_042083073.1">
    <property type="nucleotide sequence ID" value="NZ_BKCN01000003.1"/>
</dbReference>
<keyword evidence="1" id="KW-0472">Membrane</keyword>
<dbReference type="AlphaFoldDB" id="A0A5A7N8A8"/>
<feature type="transmembrane region" description="Helical" evidence="1">
    <location>
        <begin position="62"/>
        <end position="87"/>
    </location>
</feature>
<comment type="caution">
    <text evidence="2">The sequence shown here is derived from an EMBL/GenBank/DDBJ whole genome shotgun (WGS) entry which is preliminary data.</text>
</comment>
<protein>
    <submittedName>
        <fullName evidence="2">Uncharacterized protein</fullName>
    </submittedName>
</protein>
<name>A0A5A7N8A8_9PROT</name>
<feature type="transmembrane region" description="Helical" evidence="1">
    <location>
        <begin position="31"/>
        <end position="50"/>
    </location>
</feature>
<evidence type="ECO:0000256" key="1">
    <source>
        <dbReference type="SAM" id="Phobius"/>
    </source>
</evidence>
<gene>
    <name evidence="2" type="ORF">JCM17846_09810</name>
</gene>
<evidence type="ECO:0000313" key="2">
    <source>
        <dbReference type="EMBL" id="GER03299.1"/>
    </source>
</evidence>
<proteinExistence type="predicted"/>
<sequence>MSEQSPHQPDPELAAHDEQPHWLVRPSTIRLLWVVFVAILAGTVAAQLFVKPHASFGIDGWMGFAAVFGFLSCAVMVVAAKLVGFVLKRGEDHYEH</sequence>
<reference evidence="2 3" key="1">
    <citation type="submission" date="2019-09" db="EMBL/GenBank/DDBJ databases">
        <title>NBRP : Genome information of microbial organism related human and environment.</title>
        <authorList>
            <person name="Hattori M."/>
            <person name="Oshima K."/>
            <person name="Inaba H."/>
            <person name="Suda W."/>
            <person name="Sakamoto M."/>
            <person name="Iino T."/>
            <person name="Kitahara M."/>
            <person name="Oshida Y."/>
            <person name="Iida T."/>
            <person name="Kudo T."/>
            <person name="Itoh T."/>
            <person name="Ohkuma M."/>
        </authorList>
    </citation>
    <scope>NUCLEOTIDE SEQUENCE [LARGE SCALE GENOMIC DNA]</scope>
    <source>
        <strain evidence="2 3">Q-1</strain>
    </source>
</reference>
<accession>A0A5A7N8A8</accession>
<evidence type="ECO:0000313" key="3">
    <source>
        <dbReference type="Proteomes" id="UP000324996"/>
    </source>
</evidence>
<dbReference type="Proteomes" id="UP000324996">
    <property type="component" value="Unassembled WGS sequence"/>
</dbReference>
<keyword evidence="1" id="KW-0812">Transmembrane</keyword>
<keyword evidence="1" id="KW-1133">Transmembrane helix</keyword>
<keyword evidence="3" id="KW-1185">Reference proteome</keyword>
<dbReference type="EMBL" id="BKCN01000003">
    <property type="protein sequence ID" value="GER03299.1"/>
    <property type="molecule type" value="Genomic_DNA"/>
</dbReference>
<organism evidence="2 3">
    <name type="scientific">Iodidimonas nitroreducens</name>
    <dbReference type="NCBI Taxonomy" id="1236968"/>
    <lineage>
        <taxon>Bacteria</taxon>
        <taxon>Pseudomonadati</taxon>
        <taxon>Pseudomonadota</taxon>
        <taxon>Alphaproteobacteria</taxon>
        <taxon>Iodidimonadales</taxon>
        <taxon>Iodidimonadaceae</taxon>
        <taxon>Iodidimonas</taxon>
    </lineage>
</organism>